<evidence type="ECO:0000313" key="1">
    <source>
        <dbReference type="EMBL" id="SVC95660.1"/>
    </source>
</evidence>
<proteinExistence type="predicted"/>
<protein>
    <submittedName>
        <fullName evidence="1">Uncharacterized protein</fullName>
    </submittedName>
</protein>
<feature type="non-terminal residue" evidence="1">
    <location>
        <position position="322"/>
    </location>
</feature>
<sequence length="322" mass="36147">VFYFDENGNLHKDEWDFSDGNAIKNSLIDKIYYLRYGYPGDPFFGKIGALDQVQLGYGILVDGYSNAIEYPQVRKTGVNFEYSKGLYSFQGFVNDLKENIGITGIRMQTTALLAFPIGISTVIDRNQFLGLKDSDGDGRPNLVDDFPDHDNFWLDSDNDGLADNDYENEFDRDGDGLPDVEGNLDSIHEFWDNLGSAVDQDFSQETFYDSLPDNNITLRPEPLNVNDDADPISAFSIDVGVPVLEEEKISLVMYAQFAKMIGETHNPETDSVVSLGSGIIPLGLRAKVGPVDCILEYRIIPNGRFEFGYWNRSYELERATIS</sequence>
<reference evidence="1" key="1">
    <citation type="submission" date="2018-05" db="EMBL/GenBank/DDBJ databases">
        <authorList>
            <person name="Lanie J.A."/>
            <person name="Ng W.-L."/>
            <person name="Kazmierczak K.M."/>
            <person name="Andrzejewski T.M."/>
            <person name="Davidsen T.M."/>
            <person name="Wayne K.J."/>
            <person name="Tettelin H."/>
            <person name="Glass J.I."/>
            <person name="Rusch D."/>
            <person name="Podicherti R."/>
            <person name="Tsui H.-C.T."/>
            <person name="Winkler M.E."/>
        </authorList>
    </citation>
    <scope>NUCLEOTIDE SEQUENCE</scope>
</reference>
<organism evidence="1">
    <name type="scientific">marine metagenome</name>
    <dbReference type="NCBI Taxonomy" id="408172"/>
    <lineage>
        <taxon>unclassified sequences</taxon>
        <taxon>metagenomes</taxon>
        <taxon>ecological metagenomes</taxon>
    </lineage>
</organism>
<dbReference type="EMBL" id="UINC01120888">
    <property type="protein sequence ID" value="SVC95660.1"/>
    <property type="molecule type" value="Genomic_DNA"/>
</dbReference>
<gene>
    <name evidence="1" type="ORF">METZ01_LOCUS348514</name>
</gene>
<name>A0A382RE55_9ZZZZ</name>
<dbReference type="AlphaFoldDB" id="A0A382RE55"/>
<feature type="non-terminal residue" evidence="1">
    <location>
        <position position="1"/>
    </location>
</feature>
<accession>A0A382RE55</accession>